<comment type="caution">
    <text evidence="1">The sequence shown here is derived from an EMBL/GenBank/DDBJ whole genome shotgun (WGS) entry which is preliminary data.</text>
</comment>
<dbReference type="AlphaFoldDB" id="A0AAD5LML9"/>
<protein>
    <recommendedName>
        <fullName evidence="3">START domain-containing protein</fullName>
    </recommendedName>
</protein>
<dbReference type="InterPro" id="IPR023393">
    <property type="entry name" value="START-like_dom_sf"/>
</dbReference>
<dbReference type="SUPFAM" id="SSF55961">
    <property type="entry name" value="Bet v1-like"/>
    <property type="match status" value="1"/>
</dbReference>
<evidence type="ECO:0000313" key="1">
    <source>
        <dbReference type="EMBL" id="KAJ0403722.1"/>
    </source>
</evidence>
<gene>
    <name evidence="1" type="ORF">P43SY_003027</name>
</gene>
<evidence type="ECO:0008006" key="3">
    <source>
        <dbReference type="Google" id="ProtNLM"/>
    </source>
</evidence>
<name>A0AAD5LML9_PYTIN</name>
<proteinExistence type="predicted"/>
<dbReference type="InterPro" id="IPR052727">
    <property type="entry name" value="Rab4/Rab5_effector"/>
</dbReference>
<keyword evidence="2" id="KW-1185">Reference proteome</keyword>
<sequence length="364" mass="41483">MPKVVFPLPDSYFPPLELTDDEQAQFQTWAESLLQQTIDAYHRDQFQTQEQRESRWKPLKQRGGLTAFRRRKGAEEDDDGFRYLCTGKIEGTLDEVMLGRYADHTDMFRRVSAVYREDLVDCAVLHVMERQSPAKPFFFSGFKWMTVQSPGKGLVKNRDVCWFEQTGLTIDRNGKEIGYSIAESVDLASCPPFDPSLCVRARLSVCYLFKRNKSGGTKVYMRGKNNAGGKVMDWVADLKSAELWLRVERATACAHALIGAEMVRAAHLNRTTPIGDASSFRDTTDSSPEQAFNRHLVGSVPGYPSQTVAPMYYTDNSPVPKRKTYETPEDMMAQMIRMNIMAEQARQLVAENNKFTQHEYSPRP</sequence>
<accession>A0AAD5LML9</accession>
<dbReference type="Gene3D" id="3.30.530.20">
    <property type="match status" value="1"/>
</dbReference>
<dbReference type="EMBL" id="JAKCXM010000076">
    <property type="protein sequence ID" value="KAJ0403722.1"/>
    <property type="molecule type" value="Genomic_DNA"/>
</dbReference>
<dbReference type="PANTHER" id="PTHR13510:SF44">
    <property type="entry name" value="RABENOSYN-5"/>
    <property type="match status" value="1"/>
</dbReference>
<dbReference type="Proteomes" id="UP001209570">
    <property type="component" value="Unassembled WGS sequence"/>
</dbReference>
<reference evidence="1" key="1">
    <citation type="submission" date="2021-12" db="EMBL/GenBank/DDBJ databases">
        <title>Prjna785345.</title>
        <authorList>
            <person name="Rujirawat T."/>
            <person name="Krajaejun T."/>
        </authorList>
    </citation>
    <scope>NUCLEOTIDE SEQUENCE</scope>
    <source>
        <strain evidence="1">Pi057C3</strain>
    </source>
</reference>
<dbReference type="PANTHER" id="PTHR13510">
    <property type="entry name" value="FYVE-FINGER-CONTAINING RAB5 EFFECTOR PROTEIN RABENOSYN-5-RELATED"/>
    <property type="match status" value="1"/>
</dbReference>
<organism evidence="1 2">
    <name type="scientific">Pythium insidiosum</name>
    <name type="common">Pythiosis disease agent</name>
    <dbReference type="NCBI Taxonomy" id="114742"/>
    <lineage>
        <taxon>Eukaryota</taxon>
        <taxon>Sar</taxon>
        <taxon>Stramenopiles</taxon>
        <taxon>Oomycota</taxon>
        <taxon>Peronosporomycetes</taxon>
        <taxon>Pythiales</taxon>
        <taxon>Pythiaceae</taxon>
        <taxon>Pythium</taxon>
    </lineage>
</organism>
<evidence type="ECO:0000313" key="2">
    <source>
        <dbReference type="Proteomes" id="UP001209570"/>
    </source>
</evidence>